<name>A0AA97M5R7_9ACTN</name>
<dbReference type="AlphaFoldDB" id="A0AA97M5R7"/>
<accession>A0AA97M5R7</accession>
<feature type="signal peptide" evidence="1">
    <location>
        <begin position="1"/>
        <end position="24"/>
    </location>
</feature>
<evidence type="ECO:0000313" key="2">
    <source>
        <dbReference type="EMBL" id="UOE21355.1"/>
    </source>
</evidence>
<feature type="chain" id="PRO_5041706241" evidence="1">
    <location>
        <begin position="25"/>
        <end position="74"/>
    </location>
</feature>
<evidence type="ECO:0000256" key="1">
    <source>
        <dbReference type="SAM" id="SignalP"/>
    </source>
</evidence>
<keyword evidence="1" id="KW-0732">Signal</keyword>
<reference evidence="2" key="1">
    <citation type="submission" date="2020-10" db="EMBL/GenBank/DDBJ databases">
        <title>De novo genome project of the cellulose decomposer Thermobifida halotolerans type strain.</title>
        <authorList>
            <person name="Nagy I."/>
            <person name="Horvath B."/>
            <person name="Kukolya J."/>
            <person name="Nagy I."/>
            <person name="Orsini M."/>
        </authorList>
    </citation>
    <scope>NUCLEOTIDE SEQUENCE</scope>
    <source>
        <strain evidence="2">DSM 44931</strain>
    </source>
</reference>
<evidence type="ECO:0000313" key="3">
    <source>
        <dbReference type="Proteomes" id="UP000265719"/>
    </source>
</evidence>
<dbReference type="Proteomes" id="UP000265719">
    <property type="component" value="Chromosome"/>
</dbReference>
<dbReference type="KEGG" id="thao:NI17_009635"/>
<organism evidence="2 3">
    <name type="scientific">Thermobifida halotolerans</name>
    <dbReference type="NCBI Taxonomy" id="483545"/>
    <lineage>
        <taxon>Bacteria</taxon>
        <taxon>Bacillati</taxon>
        <taxon>Actinomycetota</taxon>
        <taxon>Actinomycetes</taxon>
        <taxon>Streptosporangiales</taxon>
        <taxon>Nocardiopsidaceae</taxon>
        <taxon>Thermobifida</taxon>
    </lineage>
</organism>
<sequence length="74" mass="8052">MKRAWIVAVCTVLAVLMAVSTAAADSFDPHSPGELRDNGWNEYNVGIDSILGFDVGEETSIFCKTKTEVTEDDN</sequence>
<dbReference type="RefSeq" id="WP_147416988.1">
    <property type="nucleotide sequence ID" value="NZ_CP063196.1"/>
</dbReference>
<dbReference type="EMBL" id="CP063196">
    <property type="protein sequence ID" value="UOE21355.1"/>
    <property type="molecule type" value="Genomic_DNA"/>
</dbReference>
<gene>
    <name evidence="2" type="ORF">NI17_009635</name>
</gene>
<keyword evidence="3" id="KW-1185">Reference proteome</keyword>
<proteinExistence type="predicted"/>
<protein>
    <submittedName>
        <fullName evidence="2">Uncharacterized protein</fullName>
    </submittedName>
</protein>